<evidence type="ECO:0000313" key="2">
    <source>
        <dbReference type="WBParaSite" id="jg25044"/>
    </source>
</evidence>
<keyword evidence="1" id="KW-1185">Reference proteome</keyword>
<reference evidence="2" key="1">
    <citation type="submission" date="2022-11" db="UniProtKB">
        <authorList>
            <consortium name="WormBaseParasite"/>
        </authorList>
    </citation>
    <scope>IDENTIFICATION</scope>
</reference>
<dbReference type="WBParaSite" id="jg25044">
    <property type="protein sequence ID" value="jg25044"/>
    <property type="gene ID" value="jg25044"/>
</dbReference>
<organism evidence="1 2">
    <name type="scientific">Ditylenchus dipsaci</name>
    <dbReference type="NCBI Taxonomy" id="166011"/>
    <lineage>
        <taxon>Eukaryota</taxon>
        <taxon>Metazoa</taxon>
        <taxon>Ecdysozoa</taxon>
        <taxon>Nematoda</taxon>
        <taxon>Chromadorea</taxon>
        <taxon>Rhabditida</taxon>
        <taxon>Tylenchina</taxon>
        <taxon>Tylenchomorpha</taxon>
        <taxon>Sphaerularioidea</taxon>
        <taxon>Anguinidae</taxon>
        <taxon>Anguininae</taxon>
        <taxon>Ditylenchus</taxon>
    </lineage>
</organism>
<evidence type="ECO:0000313" key="1">
    <source>
        <dbReference type="Proteomes" id="UP000887574"/>
    </source>
</evidence>
<sequence>MAARVVKDPFQPPKMYMSTYRAFVIGCDERFVDIACPVDEGVDYIQLHRTTPDETFCSKEHWGDHKN</sequence>
<name>A0A915E224_9BILA</name>
<protein>
    <submittedName>
        <fullName evidence="2">Uncharacterized protein</fullName>
    </submittedName>
</protein>
<dbReference type="AlphaFoldDB" id="A0A915E224"/>
<proteinExistence type="predicted"/>
<dbReference type="Proteomes" id="UP000887574">
    <property type="component" value="Unplaced"/>
</dbReference>
<accession>A0A915E224</accession>